<dbReference type="Proteomes" id="UP000075670">
    <property type="component" value="Unassembled WGS sequence"/>
</dbReference>
<dbReference type="InterPro" id="IPR043703">
    <property type="entry name" value="Lipid_II_synth_MurT"/>
</dbReference>
<feature type="domain" description="Lipid II isoglutaminyl synthase (glutamine-hydrolyzing) subunit MurT C-terminal" evidence="7">
    <location>
        <begin position="339"/>
        <end position="449"/>
    </location>
</feature>
<evidence type="ECO:0000313" key="9">
    <source>
        <dbReference type="Proteomes" id="UP000075670"/>
    </source>
</evidence>
<dbReference type="GO" id="GO:0008360">
    <property type="term" value="P:regulation of cell shape"/>
    <property type="evidence" value="ECO:0007669"/>
    <property type="project" value="UniProtKB-KW"/>
</dbReference>
<keyword evidence="4 5" id="KW-0067">ATP-binding</keyword>
<comment type="catalytic activity">
    <reaction evidence="5">
        <text>beta-D-GlcNAc-(1-&gt;4)-Mur2Ac(oyl-L-Ala-gamma-D-Glu-L-Lys-D-Ala-D-Ala)-di-trans,octa-cis-undecaprenyl diphosphate + L-glutamine + ATP + H2O = beta-D-GlcNAc-(1-&gt;4)-Mur2Ac(oyl-L-Ala-D-isoglutaminyl-L-Lys-D-Ala-D-Ala)-di-trans,octa-cis-undecaprenyl diphosphate + L-glutamate + ADP + phosphate + H(+)</text>
        <dbReference type="Rhea" id="RHEA:57928"/>
        <dbReference type="ChEBI" id="CHEBI:15377"/>
        <dbReference type="ChEBI" id="CHEBI:15378"/>
        <dbReference type="ChEBI" id="CHEBI:29985"/>
        <dbReference type="ChEBI" id="CHEBI:30616"/>
        <dbReference type="ChEBI" id="CHEBI:43474"/>
        <dbReference type="ChEBI" id="CHEBI:58359"/>
        <dbReference type="ChEBI" id="CHEBI:60033"/>
        <dbReference type="ChEBI" id="CHEBI:62233"/>
        <dbReference type="ChEBI" id="CHEBI:456216"/>
        <dbReference type="EC" id="6.3.5.13"/>
    </reaction>
</comment>
<keyword evidence="5" id="KW-0573">Peptidoglycan synthesis</keyword>
<keyword evidence="9" id="KW-1185">Reference proteome</keyword>
<name>A0A151AX30_9FIRM</name>
<keyword evidence="5" id="KW-0479">Metal-binding</keyword>
<dbReference type="GO" id="GO:0004326">
    <property type="term" value="F:tetrahydrofolylpolyglutamate synthase activity"/>
    <property type="evidence" value="ECO:0007669"/>
    <property type="project" value="InterPro"/>
</dbReference>
<evidence type="ECO:0000256" key="5">
    <source>
        <dbReference type="HAMAP-Rule" id="MF_02214"/>
    </source>
</evidence>
<feature type="binding site" evidence="5">
    <location>
        <position position="247"/>
    </location>
    <ligand>
        <name>Zn(2+)</name>
        <dbReference type="ChEBI" id="CHEBI:29105"/>
    </ligand>
</feature>
<keyword evidence="5" id="KW-0133">Cell shape</keyword>
<feature type="binding site" evidence="5">
    <location>
        <position position="222"/>
    </location>
    <ligand>
        <name>Zn(2+)</name>
        <dbReference type="ChEBI" id="CHEBI:29105"/>
    </ligand>
</feature>
<comment type="subunit">
    <text evidence="5">Forms a heterodimer with GatD.</text>
</comment>
<dbReference type="Gene3D" id="3.40.1190.10">
    <property type="entry name" value="Mur-like, catalytic domain"/>
    <property type="match status" value="1"/>
</dbReference>
<feature type="domain" description="Mur ligase central" evidence="6">
    <location>
        <begin position="74"/>
        <end position="207"/>
    </location>
</feature>
<dbReference type="EMBL" id="LTBC01000005">
    <property type="protein sequence ID" value="KYH32103.1"/>
    <property type="molecule type" value="Genomic_DNA"/>
</dbReference>
<organism evidence="8 9">
    <name type="scientific">Moorella mulderi DSM 14980</name>
    <dbReference type="NCBI Taxonomy" id="1122241"/>
    <lineage>
        <taxon>Bacteria</taxon>
        <taxon>Bacillati</taxon>
        <taxon>Bacillota</taxon>
        <taxon>Clostridia</taxon>
        <taxon>Neomoorellales</taxon>
        <taxon>Neomoorellaceae</taxon>
        <taxon>Neomoorella</taxon>
    </lineage>
</organism>
<dbReference type="PANTHER" id="PTHR23135">
    <property type="entry name" value="MUR LIGASE FAMILY MEMBER"/>
    <property type="match status" value="1"/>
</dbReference>
<comment type="catalytic activity">
    <reaction evidence="5">
        <text>beta-D-GlcNAc-(1-&gt;4)-Mur2Ac(oyl-L-Ala-gamma-D-Glu-L-Lys-D-Ala-D-Ala)-di-trans,octa-cis-undecaprenyl diphosphate + ATP = beta-D-GlcNAc-(1-&gt;4)-Mur2Ac(oyl-L-Ala-gamma-D-O-P-Glu-L-Lys-D-Ala-D-Ala)-di-trans,octa-cis-undecaprenyl diphosphate + ADP</text>
        <dbReference type="Rhea" id="RHEA:59488"/>
        <dbReference type="ChEBI" id="CHEBI:30616"/>
        <dbReference type="ChEBI" id="CHEBI:60033"/>
        <dbReference type="ChEBI" id="CHEBI:143132"/>
        <dbReference type="ChEBI" id="CHEBI:456216"/>
    </reaction>
</comment>
<evidence type="ECO:0000256" key="1">
    <source>
        <dbReference type="ARBA" id="ARBA00004752"/>
    </source>
</evidence>
<evidence type="ECO:0000259" key="6">
    <source>
        <dbReference type="Pfam" id="PF08245"/>
    </source>
</evidence>
<comment type="pathway">
    <text evidence="1 5">Cell wall biogenesis; peptidoglycan biosynthesis.</text>
</comment>
<comment type="caution">
    <text evidence="8">The sequence shown here is derived from an EMBL/GenBank/DDBJ whole genome shotgun (WGS) entry which is preliminary data.</text>
</comment>
<dbReference type="PATRIC" id="fig|1122241.3.peg.1768"/>
<dbReference type="HAMAP" id="MF_02214">
    <property type="entry name" value="Lipid_II_synth_MurT"/>
    <property type="match status" value="1"/>
</dbReference>
<dbReference type="SUPFAM" id="SSF53623">
    <property type="entry name" value="MurD-like peptide ligases, catalytic domain"/>
    <property type="match status" value="1"/>
</dbReference>
<dbReference type="EC" id="6.3.5.13" evidence="5"/>
<dbReference type="UniPathway" id="UPA00219"/>
<feature type="binding site" evidence="5">
    <location>
        <position position="225"/>
    </location>
    <ligand>
        <name>Zn(2+)</name>
        <dbReference type="ChEBI" id="CHEBI:29105"/>
    </ligand>
</feature>
<keyword evidence="2 5" id="KW-0436">Ligase</keyword>
<dbReference type="InterPro" id="IPR036565">
    <property type="entry name" value="Mur-like_cat_sf"/>
</dbReference>
<proteinExistence type="inferred from homology"/>
<gene>
    <name evidence="8" type="primary">murD_2</name>
    <name evidence="5" type="synonym">murT</name>
    <name evidence="8" type="ORF">MOMUL_16780</name>
</gene>
<evidence type="ECO:0000256" key="2">
    <source>
        <dbReference type="ARBA" id="ARBA00022598"/>
    </source>
</evidence>
<keyword evidence="5" id="KW-0961">Cell wall biogenesis/degradation</keyword>
<evidence type="ECO:0000256" key="4">
    <source>
        <dbReference type="ARBA" id="ARBA00022840"/>
    </source>
</evidence>
<evidence type="ECO:0000256" key="3">
    <source>
        <dbReference type="ARBA" id="ARBA00022741"/>
    </source>
</evidence>
<feature type="active site" evidence="5">
    <location>
        <position position="375"/>
    </location>
</feature>
<comment type="function">
    <text evidence="5">The lipid II isoglutaminyl synthase complex catalyzes the formation of alpha-D-isoglutamine in the cell wall lipid II stem peptide. The MurT subunit catalyzes the ATP-dependent amidation of D-glutamate residue of lipid II, converting it to an isoglutamine residue.</text>
</comment>
<dbReference type="InterPro" id="IPR013564">
    <property type="entry name" value="MurT_C"/>
</dbReference>
<dbReference type="AlphaFoldDB" id="A0A151AX30"/>
<dbReference type="Pfam" id="PF08245">
    <property type="entry name" value="Mur_ligase_M"/>
    <property type="match status" value="2"/>
</dbReference>
<feature type="binding site" evidence="5">
    <location>
        <position position="244"/>
    </location>
    <ligand>
        <name>Zn(2+)</name>
        <dbReference type="ChEBI" id="CHEBI:29105"/>
    </ligand>
</feature>
<protein>
    <recommendedName>
        <fullName evidence="5">Lipid II isoglutaminyl synthase (glutamine-hydrolyzing) subunit MurT</fullName>
        <ecNumber evidence="5">6.3.5.13</ecNumber>
    </recommendedName>
</protein>
<dbReference type="PROSITE" id="PS01011">
    <property type="entry name" value="FOLYLPOLYGLU_SYNT_1"/>
    <property type="match status" value="1"/>
</dbReference>
<comment type="catalytic activity">
    <reaction evidence="5">
        <text>beta-D-GlcNAc-(1-&gt;4)-Mur2Ac(oyl-L-Ala-gamma-D-O-P-Glu-L-Lys-D-Ala-D-Ala)-di-trans,octa-cis-undecaprenyl diphosphate + NH4(+) = beta-D-GlcNAc-(1-&gt;4)-Mur2Ac(oyl-L-Ala-D-isoglutaminyl-L-Lys-D-Ala-D-Ala)-di-trans,octa-cis-undecaprenyl diphosphate + phosphate + H(+)</text>
        <dbReference type="Rhea" id="RHEA:57932"/>
        <dbReference type="ChEBI" id="CHEBI:15378"/>
        <dbReference type="ChEBI" id="CHEBI:28938"/>
        <dbReference type="ChEBI" id="CHEBI:43474"/>
        <dbReference type="ChEBI" id="CHEBI:62233"/>
        <dbReference type="ChEBI" id="CHEBI:143132"/>
    </reaction>
</comment>
<dbReference type="GO" id="GO:0140282">
    <property type="term" value="F:carbon-nitrogen ligase activity on lipid II"/>
    <property type="evidence" value="ECO:0007669"/>
    <property type="project" value="UniProtKB-UniRule"/>
</dbReference>
<evidence type="ECO:0000259" key="7">
    <source>
        <dbReference type="Pfam" id="PF08353"/>
    </source>
</evidence>
<dbReference type="GO" id="GO:0005524">
    <property type="term" value="F:ATP binding"/>
    <property type="evidence" value="ECO:0007669"/>
    <property type="project" value="UniProtKB-UniRule"/>
</dbReference>
<dbReference type="InterPro" id="IPR018109">
    <property type="entry name" value="Folylpolyglutamate_synth_CS"/>
</dbReference>
<evidence type="ECO:0000313" key="8">
    <source>
        <dbReference type="EMBL" id="KYH32103.1"/>
    </source>
</evidence>
<dbReference type="PANTHER" id="PTHR23135:SF7">
    <property type="entry name" value="LIPID II ISOGLUTAMINYL SYNTHASE (GLUTAMINE-HYDROLYZING) SUBUNIT MURT"/>
    <property type="match status" value="1"/>
</dbReference>
<dbReference type="GO" id="GO:0009252">
    <property type="term" value="P:peptidoglycan biosynthetic process"/>
    <property type="evidence" value="ECO:0007669"/>
    <property type="project" value="UniProtKB-UniRule"/>
</dbReference>
<dbReference type="GO" id="GO:0071555">
    <property type="term" value="P:cell wall organization"/>
    <property type="evidence" value="ECO:0007669"/>
    <property type="project" value="UniProtKB-KW"/>
</dbReference>
<dbReference type="GO" id="GO:0008270">
    <property type="term" value="F:zinc ion binding"/>
    <property type="evidence" value="ECO:0007669"/>
    <property type="project" value="UniProtKB-UniRule"/>
</dbReference>
<reference evidence="8 9" key="1">
    <citation type="submission" date="2016-02" db="EMBL/GenBank/DDBJ databases">
        <title>Genome sequence of Moorella mulderi DSM 14980.</title>
        <authorList>
            <person name="Poehlein A."/>
            <person name="Daniel R."/>
        </authorList>
    </citation>
    <scope>NUCLEOTIDE SEQUENCE [LARGE SCALE GENOMIC DNA]</scope>
    <source>
        <strain evidence="8 9">DSM 14980</strain>
    </source>
</reference>
<sequence>MSSAAACTVPGPQRVKWGENMLRAFLAIWIGRLVALLFRWLKRGGTSLPGYLALKIDPQLMGRLTSRYEKVIIVTGTNGKTTTTNLLASILRAAGLKVVHNSEGANMPAGVATALLARRGEVAVLEVDEGTLGLVTRQVKADMVIITNLLRDQLDRYHELEQLAAAISRALAAIPAATLVLNADDSLVTSLSQVRENVHYFGLARTPWSQATTSEVLEGHICPRCRRPLQFNFYHYSHLGNYYCPQCSYSRPPADYEARELELSSAGARFDLVYPAGKLALRTPMPGIYNVYNVLAAASAALLLKIDPATIARVVATFLPGQGRAETFSLRDKRLTLMLVKNPTGLSVALKTLTAGRGKATYLLAINDLAADGRDVSWLWDADISPLLQAPYHRIICAGLRAGDMALCLKYQGVKEADLKVIPGQEESVDFLLGEPVDEGLILCTYTNLALYRRILKARGAVSEVTPLPSLSGTP</sequence>
<accession>A0A151AX30</accession>
<comment type="similarity">
    <text evidence="5">Belongs to the MurCDEF family. MurT subfamily.</text>
</comment>
<dbReference type="InterPro" id="IPR013221">
    <property type="entry name" value="Mur_ligase_cen"/>
</dbReference>
<keyword evidence="3 5" id="KW-0547">Nucleotide-binding</keyword>
<dbReference type="Pfam" id="PF08353">
    <property type="entry name" value="MurT_C"/>
    <property type="match status" value="1"/>
</dbReference>
<keyword evidence="5" id="KW-0862">Zinc</keyword>
<feature type="domain" description="Mur ligase central" evidence="6">
    <location>
        <begin position="251"/>
        <end position="301"/>
    </location>
</feature>